<evidence type="ECO:0008006" key="5">
    <source>
        <dbReference type="Google" id="ProtNLM"/>
    </source>
</evidence>
<feature type="chain" id="PRO_5038961033" description="DUF4352 domain-containing protein" evidence="2">
    <location>
        <begin position="27"/>
        <end position="307"/>
    </location>
</feature>
<feature type="region of interest" description="Disordered" evidence="1">
    <location>
        <begin position="27"/>
        <end position="52"/>
    </location>
</feature>
<keyword evidence="4" id="KW-1185">Reference proteome</keyword>
<keyword evidence="2" id="KW-0732">Signal</keyword>
<evidence type="ECO:0000313" key="4">
    <source>
        <dbReference type="Proteomes" id="UP000295345"/>
    </source>
</evidence>
<gene>
    <name evidence="3" type="ORF">E1283_18065</name>
</gene>
<proteinExistence type="predicted"/>
<feature type="region of interest" description="Disordered" evidence="1">
    <location>
        <begin position="146"/>
        <end position="172"/>
    </location>
</feature>
<dbReference type="RefSeq" id="WP_132819104.1">
    <property type="nucleotide sequence ID" value="NZ_SMKI01000182.1"/>
</dbReference>
<evidence type="ECO:0000256" key="2">
    <source>
        <dbReference type="SAM" id="SignalP"/>
    </source>
</evidence>
<dbReference type="OrthoDB" id="4210644at2"/>
<dbReference type="AlphaFoldDB" id="A0A4R4TF43"/>
<feature type="signal peptide" evidence="2">
    <location>
        <begin position="1"/>
        <end position="26"/>
    </location>
</feature>
<dbReference type="PROSITE" id="PS51257">
    <property type="entry name" value="PROKAR_LIPOPROTEIN"/>
    <property type="match status" value="1"/>
</dbReference>
<dbReference type="EMBL" id="SMKI01000182">
    <property type="protein sequence ID" value="TDC73792.1"/>
    <property type="molecule type" value="Genomic_DNA"/>
</dbReference>
<evidence type="ECO:0000256" key="1">
    <source>
        <dbReference type="SAM" id="MobiDB-lite"/>
    </source>
</evidence>
<comment type="caution">
    <text evidence="3">The sequence shown here is derived from an EMBL/GenBank/DDBJ whole genome shotgun (WGS) entry which is preliminary data.</text>
</comment>
<evidence type="ECO:0000313" key="3">
    <source>
        <dbReference type="EMBL" id="TDC73792.1"/>
    </source>
</evidence>
<reference evidence="3 4" key="1">
    <citation type="submission" date="2019-03" db="EMBL/GenBank/DDBJ databases">
        <title>Draft genome sequences of novel Actinobacteria.</title>
        <authorList>
            <person name="Sahin N."/>
            <person name="Ay H."/>
            <person name="Saygin H."/>
        </authorList>
    </citation>
    <scope>NUCLEOTIDE SEQUENCE [LARGE SCALE GENOMIC DNA]</scope>
    <source>
        <strain evidence="3 4">DSM 41900</strain>
    </source>
</reference>
<name>A0A4R4TF43_9ACTN</name>
<organism evidence="3 4">
    <name type="scientific">Streptomyces hainanensis</name>
    <dbReference type="NCBI Taxonomy" id="402648"/>
    <lineage>
        <taxon>Bacteria</taxon>
        <taxon>Bacillati</taxon>
        <taxon>Actinomycetota</taxon>
        <taxon>Actinomycetes</taxon>
        <taxon>Kitasatosporales</taxon>
        <taxon>Streptomycetaceae</taxon>
        <taxon>Streptomyces</taxon>
    </lineage>
</organism>
<dbReference type="Proteomes" id="UP000295345">
    <property type="component" value="Unassembled WGS sequence"/>
</dbReference>
<protein>
    <recommendedName>
        <fullName evidence="5">DUF4352 domain-containing protein</fullName>
    </recommendedName>
</protein>
<accession>A0A4R4TF43</accession>
<sequence>MRLTSRFRGIVPAAATLLVLSTAACGSDAESGDDPRDARSADAGGSEEELRRAVEDSLGAINEGDADALLAGQSAACREQTSADEAVEALALIEALYGEIRLEEIEILEFEGTSAVVRGTTGIEALDSAGDDDGARWIWEDGAWRDDSCDDAGSAQDSGQDAAPDPDATVPSDLAAGETHEWDDGVSVTLTGVTEIPSDSLGEFDLVTEGHTPFFVELTIVNDGEQPADLGEFSTLVEGATNGGTVDSVYVEGEEYLEGRLAPGETKEHREPYSIDTAANGSDLVIELWRYQEDMDFDAPTWVATIG</sequence>